<evidence type="ECO:0000256" key="6">
    <source>
        <dbReference type="ARBA" id="ARBA00022989"/>
    </source>
</evidence>
<reference evidence="11" key="1">
    <citation type="submission" date="2016-11" db="EMBL/GenBank/DDBJ databases">
        <authorList>
            <person name="Varghese N."/>
            <person name="Submissions S."/>
        </authorList>
    </citation>
    <scope>NUCLEOTIDE SEQUENCE [LARGE SCALE GENOMIC DNA]</scope>
    <source>
        <strain evidence="11">DSM 18095</strain>
    </source>
</reference>
<accession>A0A1M4X595</accession>
<keyword evidence="11" id="KW-1185">Reference proteome</keyword>
<evidence type="ECO:0000256" key="3">
    <source>
        <dbReference type="ARBA" id="ARBA00022448"/>
    </source>
</evidence>
<dbReference type="Proteomes" id="UP000184114">
    <property type="component" value="Unassembled WGS sequence"/>
</dbReference>
<dbReference type="GO" id="GO:0005886">
    <property type="term" value="C:plasma membrane"/>
    <property type="evidence" value="ECO:0007669"/>
    <property type="project" value="TreeGrafter"/>
</dbReference>
<dbReference type="PROSITE" id="PS50283">
    <property type="entry name" value="NA_SOLUT_SYMP_3"/>
    <property type="match status" value="1"/>
</dbReference>
<dbReference type="NCBIfam" id="TIGR02119">
    <property type="entry name" value="panF"/>
    <property type="match status" value="1"/>
</dbReference>
<keyword evidence="3" id="KW-0813">Transport</keyword>
<dbReference type="EMBL" id="FQTY01000009">
    <property type="protein sequence ID" value="SHE88674.1"/>
    <property type="molecule type" value="Genomic_DNA"/>
</dbReference>
<dbReference type="GO" id="GO:0036376">
    <property type="term" value="P:sodium ion export across plasma membrane"/>
    <property type="evidence" value="ECO:0007669"/>
    <property type="project" value="InterPro"/>
</dbReference>
<keyword evidence="6 9" id="KW-1133">Transmembrane helix</keyword>
<keyword evidence="7 9" id="KW-0472">Membrane</keyword>
<dbReference type="GeneID" id="90994126"/>
<comment type="similarity">
    <text evidence="2 8">Belongs to the sodium:solute symporter (SSF) (TC 2.A.21) family.</text>
</comment>
<name>A0A1M4X595_9FIRM</name>
<protein>
    <submittedName>
        <fullName evidence="10">Sodium/pantothenate symporter</fullName>
    </submittedName>
</protein>
<evidence type="ECO:0000256" key="8">
    <source>
        <dbReference type="RuleBase" id="RU362091"/>
    </source>
</evidence>
<dbReference type="InterPro" id="IPR018212">
    <property type="entry name" value="Na/solute_symporter_CS"/>
</dbReference>
<dbReference type="InterPro" id="IPR001734">
    <property type="entry name" value="Na/solute_symporter"/>
</dbReference>
<evidence type="ECO:0000256" key="2">
    <source>
        <dbReference type="ARBA" id="ARBA00006434"/>
    </source>
</evidence>
<feature type="transmembrane region" description="Helical" evidence="9">
    <location>
        <begin position="380"/>
        <end position="399"/>
    </location>
</feature>
<dbReference type="Pfam" id="PF00474">
    <property type="entry name" value="SSF"/>
    <property type="match status" value="1"/>
</dbReference>
<sequence length="498" mass="53808">MNNLNFQVLIPIVIYFIAMYFIGIYAAKLLNKVKRSKTSDGSEYMDEFMTGGRDTGGFVLAMTLVATYLSAGSFIGGPGTAYTHGLAWVFLAMAQMPTGYYTLAVLGKKFAIVSRKINANSITDFLRIRYESEAVVIISSLSIIFFLIAAMSAQWIGAARLLQGSTGIDYTIALAFFGITVVVHTAIGGYRGVVLNDTMQGIVMTISTLTLFVMILIKGGGIPNIIQNMKAINPGMITPFGVQDGFMTKPWVTSFWILVGFAVIGLPSVSQRAMSYKDSKSLNAGIKYGTVVSLLILIGMHLIGAFGSTLVFGIESGDLVVPTLAVTLFPSVLAGIILSGPLAAVMSTVDSQLLVVVGAIVNDLIVNYIKPDLSKDPHKVSRWTIGWAVIIGTIIFVVAMEPPELMVWLNLFATAGQLSTFLWPTILGLYWKKANKEGAISSMVVGIGSYIVYNYYLPRPLGLHAIVPSLVLSLITFIVVSKVTRPPSKQTIQTFWGI</sequence>
<dbReference type="AlphaFoldDB" id="A0A1M4X595"/>
<dbReference type="GO" id="GO:0015081">
    <property type="term" value="F:sodium ion transmembrane transporter activity"/>
    <property type="evidence" value="ECO:0007669"/>
    <property type="project" value="InterPro"/>
</dbReference>
<dbReference type="STRING" id="1123404.SAMN02745784_02128"/>
<feature type="transmembrane region" description="Helical" evidence="9">
    <location>
        <begin position="405"/>
        <end position="431"/>
    </location>
</feature>
<feature type="transmembrane region" description="Helical" evidence="9">
    <location>
        <begin position="291"/>
        <end position="314"/>
    </location>
</feature>
<keyword evidence="5 9" id="KW-0812">Transmembrane</keyword>
<dbReference type="PANTHER" id="PTHR48086">
    <property type="entry name" value="SODIUM/PROLINE SYMPORTER-RELATED"/>
    <property type="match status" value="1"/>
</dbReference>
<feature type="transmembrane region" description="Helical" evidence="9">
    <location>
        <begin position="320"/>
        <end position="345"/>
    </location>
</feature>
<evidence type="ECO:0000313" key="10">
    <source>
        <dbReference type="EMBL" id="SHE88674.1"/>
    </source>
</evidence>
<evidence type="ECO:0000256" key="4">
    <source>
        <dbReference type="ARBA" id="ARBA00022475"/>
    </source>
</evidence>
<gene>
    <name evidence="10" type="ORF">SAMN02745784_02128</name>
</gene>
<dbReference type="RefSeq" id="WP_072976204.1">
    <property type="nucleotide sequence ID" value="NZ_FQTY01000009.1"/>
</dbReference>
<feature type="transmembrane region" description="Helical" evidence="9">
    <location>
        <begin position="202"/>
        <end position="226"/>
    </location>
</feature>
<feature type="transmembrane region" description="Helical" evidence="9">
    <location>
        <begin position="55"/>
        <end position="75"/>
    </location>
</feature>
<dbReference type="InterPro" id="IPR050277">
    <property type="entry name" value="Sodium:Solute_Symporter"/>
</dbReference>
<keyword evidence="4" id="KW-1003">Cell membrane</keyword>
<dbReference type="PANTHER" id="PTHR48086:SF4">
    <property type="entry name" value="SODIUM_PANTOTHENATE SYMPORTER"/>
    <property type="match status" value="1"/>
</dbReference>
<proteinExistence type="inferred from homology"/>
<feature type="transmembrane region" description="Helical" evidence="9">
    <location>
        <begin position="438"/>
        <end position="456"/>
    </location>
</feature>
<feature type="transmembrane region" description="Helical" evidence="9">
    <location>
        <begin position="168"/>
        <end position="190"/>
    </location>
</feature>
<dbReference type="PROSITE" id="PS00457">
    <property type="entry name" value="NA_SOLUT_SYMP_2"/>
    <property type="match status" value="1"/>
</dbReference>
<feature type="transmembrane region" description="Helical" evidence="9">
    <location>
        <begin position="6"/>
        <end position="27"/>
    </location>
</feature>
<feature type="transmembrane region" description="Helical" evidence="9">
    <location>
        <begin position="87"/>
        <end position="106"/>
    </location>
</feature>
<feature type="transmembrane region" description="Helical" evidence="9">
    <location>
        <begin position="251"/>
        <end position="270"/>
    </location>
</feature>
<evidence type="ECO:0000256" key="1">
    <source>
        <dbReference type="ARBA" id="ARBA00004141"/>
    </source>
</evidence>
<feature type="transmembrane region" description="Helical" evidence="9">
    <location>
        <begin position="462"/>
        <end position="480"/>
    </location>
</feature>
<dbReference type="InterPro" id="IPR011849">
    <property type="entry name" value="Na/pantothenate_symporter"/>
</dbReference>
<feature type="transmembrane region" description="Helical" evidence="9">
    <location>
        <begin position="134"/>
        <end position="156"/>
    </location>
</feature>
<evidence type="ECO:0000256" key="5">
    <source>
        <dbReference type="ARBA" id="ARBA00022692"/>
    </source>
</evidence>
<evidence type="ECO:0000256" key="9">
    <source>
        <dbReference type="SAM" id="Phobius"/>
    </source>
</evidence>
<dbReference type="Gene3D" id="1.20.1730.10">
    <property type="entry name" value="Sodium/glucose cotransporter"/>
    <property type="match status" value="1"/>
</dbReference>
<dbReference type="NCBIfam" id="TIGR00813">
    <property type="entry name" value="sss"/>
    <property type="match status" value="1"/>
</dbReference>
<organism evidence="10 11">
    <name type="scientific">Tissierella praeacuta DSM 18095</name>
    <dbReference type="NCBI Taxonomy" id="1123404"/>
    <lineage>
        <taxon>Bacteria</taxon>
        <taxon>Bacillati</taxon>
        <taxon>Bacillota</taxon>
        <taxon>Tissierellia</taxon>
        <taxon>Tissierellales</taxon>
        <taxon>Tissierellaceae</taxon>
        <taxon>Tissierella</taxon>
    </lineage>
</organism>
<dbReference type="InterPro" id="IPR038377">
    <property type="entry name" value="Na/Glc_symporter_sf"/>
</dbReference>
<dbReference type="CDD" id="cd10327">
    <property type="entry name" value="SLC5sbd_PanF"/>
    <property type="match status" value="1"/>
</dbReference>
<comment type="subcellular location">
    <subcellularLocation>
        <location evidence="1">Membrane</location>
        <topology evidence="1">Multi-pass membrane protein</topology>
    </subcellularLocation>
</comment>
<evidence type="ECO:0000313" key="11">
    <source>
        <dbReference type="Proteomes" id="UP000184114"/>
    </source>
</evidence>
<evidence type="ECO:0000256" key="7">
    <source>
        <dbReference type="ARBA" id="ARBA00023136"/>
    </source>
</evidence>
<dbReference type="GO" id="GO:0015233">
    <property type="term" value="F:pantothenate transmembrane transporter activity"/>
    <property type="evidence" value="ECO:0007669"/>
    <property type="project" value="InterPro"/>
</dbReference>